<name>A0A2L2X813_9FIRM</name>
<dbReference type="Pfam" id="PF12838">
    <property type="entry name" value="Fer4_7"/>
    <property type="match status" value="1"/>
</dbReference>
<dbReference type="OrthoDB" id="9810588at2"/>
<dbReference type="Pfam" id="PF17651">
    <property type="entry name" value="Raco_middle"/>
    <property type="match status" value="1"/>
</dbReference>
<dbReference type="RefSeq" id="WP_104370880.1">
    <property type="nucleotide sequence ID" value="NZ_BFAV01000025.1"/>
</dbReference>
<dbReference type="PANTHER" id="PTHR42895">
    <property type="entry name" value="IRON-SULFUR CLUSTER-BINDING PROTEIN-RELATED"/>
    <property type="match status" value="1"/>
</dbReference>
<evidence type="ECO:0000256" key="3">
    <source>
        <dbReference type="ARBA" id="ARBA00023014"/>
    </source>
</evidence>
<dbReference type="GO" id="GO:0046872">
    <property type="term" value="F:metal ion binding"/>
    <property type="evidence" value="ECO:0007669"/>
    <property type="project" value="UniProtKB-KW"/>
</dbReference>
<keyword evidence="5" id="KW-0808">Transferase</keyword>
<dbReference type="SUPFAM" id="SSF54862">
    <property type="entry name" value="4Fe-4S ferredoxins"/>
    <property type="match status" value="1"/>
</dbReference>
<evidence type="ECO:0000256" key="1">
    <source>
        <dbReference type="ARBA" id="ARBA00022723"/>
    </source>
</evidence>
<evidence type="ECO:0000313" key="6">
    <source>
        <dbReference type="Proteomes" id="UP000239549"/>
    </source>
</evidence>
<sequence>MGNIGVAIDLGTSGFRAQAVDLAGGSILSTAITARHPLPGANVMDHLNFAIEMGLDVAHTIVVQTVNQVIGFLGVPPEELECLAVCGNPIQLSIFEEIEIRDLAYAGENKRRALGVTSPDRNGKRLKGGDIRNLGIPGNIPVYIPPSVKHEIGADALAMMIKSGLLERDDIALVTDYGTNAEMALKVGDRIITGSCAAGPALEGQHIHRGMLASPGAITDVCPEPGGHRCLVLDRLMNQQSGDVVDMSSGRLLAQGGIRAAGITGTGVVAALCEGLGARMIKLPEINTPDAELHLSDGVTLSESDLIEAGKAIGAIRAGYITLAREAGIDVADINVAYMAGASGTYVDAAKAQKIGMVPHGVKRIYQVGNTSLALARDIVINPQTMDELTELAGNLRANHCMFGASQIFEKAYILELSYWGEGMSWETYRKFAWKYSLPAVEISRGIPEVSRVERDIEDVGSRGLTIISQVGVEKSTVFPGCTGCGICVESCPENALNISLREGETVLTLQLDRCNGTACRRCHRACPEKIFDLAGICSVN</sequence>
<accession>A0A2L2X813</accession>
<dbReference type="InterPro" id="IPR017896">
    <property type="entry name" value="4Fe4S_Fe-S-bd"/>
</dbReference>
<dbReference type="GO" id="GO:0051536">
    <property type="term" value="F:iron-sulfur cluster binding"/>
    <property type="evidence" value="ECO:0007669"/>
    <property type="project" value="UniProtKB-KW"/>
</dbReference>
<organism evidence="5 6">
    <name type="scientific">Desulfocucumis palustris</name>
    <dbReference type="NCBI Taxonomy" id="1898651"/>
    <lineage>
        <taxon>Bacteria</taxon>
        <taxon>Bacillati</taxon>
        <taxon>Bacillota</taxon>
        <taxon>Clostridia</taxon>
        <taxon>Eubacteriales</taxon>
        <taxon>Desulfocucumaceae</taxon>
        <taxon>Desulfocucumis</taxon>
    </lineage>
</organism>
<dbReference type="InterPro" id="IPR041414">
    <property type="entry name" value="Raco-like_middle"/>
</dbReference>
<dbReference type="InterPro" id="IPR026339">
    <property type="entry name" value="RamA_corrin_act"/>
</dbReference>
<dbReference type="Proteomes" id="UP000239549">
    <property type="component" value="Unassembled WGS sequence"/>
</dbReference>
<feature type="domain" description="4Fe-4S ferredoxin-type" evidence="4">
    <location>
        <begin position="474"/>
        <end position="502"/>
    </location>
</feature>
<keyword evidence="6" id="KW-1185">Reference proteome</keyword>
<dbReference type="PROSITE" id="PS51379">
    <property type="entry name" value="4FE4S_FER_2"/>
    <property type="match status" value="2"/>
</dbReference>
<reference evidence="6" key="1">
    <citation type="submission" date="2018-02" db="EMBL/GenBank/DDBJ databases">
        <title>Genome sequence of Desulfocucumis palustris strain NAW-5.</title>
        <authorList>
            <person name="Watanabe M."/>
            <person name="Kojima H."/>
            <person name="Fukui M."/>
        </authorList>
    </citation>
    <scope>NUCLEOTIDE SEQUENCE [LARGE SCALE GENOMIC DNA]</scope>
    <source>
        <strain evidence="6">NAW-5</strain>
    </source>
</reference>
<dbReference type="PROSITE" id="PS00198">
    <property type="entry name" value="4FE4S_FER_1"/>
    <property type="match status" value="1"/>
</dbReference>
<dbReference type="PANTHER" id="PTHR42895:SF2">
    <property type="entry name" value="IRON-SULFUR CLUSTER PROTEIN"/>
    <property type="match status" value="1"/>
</dbReference>
<keyword evidence="1" id="KW-0479">Metal-binding</keyword>
<dbReference type="Gene3D" id="3.30.70.20">
    <property type="match status" value="1"/>
</dbReference>
<dbReference type="GO" id="GO:0008168">
    <property type="term" value="F:methyltransferase activity"/>
    <property type="evidence" value="ECO:0007669"/>
    <property type="project" value="UniProtKB-KW"/>
</dbReference>
<comment type="caution">
    <text evidence="5">The sequence shown here is derived from an EMBL/GenBank/DDBJ whole genome shotgun (WGS) entry which is preliminary data.</text>
</comment>
<dbReference type="AlphaFoldDB" id="A0A2L2X813"/>
<protein>
    <submittedName>
        <fullName evidence="5">Methyltransferase corrinoid activation protein</fullName>
    </submittedName>
</protein>
<dbReference type="InterPro" id="IPR052911">
    <property type="entry name" value="Corrinoid_activation_enz"/>
</dbReference>
<gene>
    <name evidence="5" type="ORF">DCCM_0531</name>
</gene>
<dbReference type="Gene3D" id="3.30.420.480">
    <property type="entry name" value="Domain of unknown function (DUF4445)"/>
    <property type="match status" value="1"/>
</dbReference>
<dbReference type="EMBL" id="BFAV01000025">
    <property type="protein sequence ID" value="GBF32337.1"/>
    <property type="molecule type" value="Genomic_DNA"/>
</dbReference>
<evidence type="ECO:0000259" key="4">
    <source>
        <dbReference type="PROSITE" id="PS51379"/>
    </source>
</evidence>
<dbReference type="InterPro" id="IPR017900">
    <property type="entry name" value="4Fe4S_Fe_S_CS"/>
</dbReference>
<evidence type="ECO:0000313" key="5">
    <source>
        <dbReference type="EMBL" id="GBF32337.1"/>
    </source>
</evidence>
<feature type="domain" description="4Fe-4S ferredoxin-type" evidence="4">
    <location>
        <begin position="506"/>
        <end position="537"/>
    </location>
</feature>
<keyword evidence="2" id="KW-0408">Iron</keyword>
<proteinExistence type="predicted"/>
<dbReference type="Pfam" id="PF14574">
    <property type="entry name" value="RACo_C_ter"/>
    <property type="match status" value="1"/>
</dbReference>
<dbReference type="InterPro" id="IPR027980">
    <property type="entry name" value="RACo_C"/>
</dbReference>
<dbReference type="GO" id="GO:0032259">
    <property type="term" value="P:methylation"/>
    <property type="evidence" value="ECO:0007669"/>
    <property type="project" value="UniProtKB-KW"/>
</dbReference>
<evidence type="ECO:0000256" key="2">
    <source>
        <dbReference type="ARBA" id="ARBA00023004"/>
    </source>
</evidence>
<keyword evidence="5" id="KW-0489">Methyltransferase</keyword>
<keyword evidence="3" id="KW-0411">Iron-sulfur</keyword>
<dbReference type="InterPro" id="IPR042259">
    <property type="entry name" value="Raco-like_middle_sf"/>
</dbReference>
<dbReference type="NCBIfam" id="TIGR04270">
    <property type="entry name" value="Rama_corrin_act"/>
    <property type="match status" value="1"/>
</dbReference>